<dbReference type="HOGENOM" id="CLU_2927279_0_0_1"/>
<keyword evidence="2" id="KW-1185">Reference proteome</keyword>
<gene>
    <name evidence="1" type="ORF">TCM_010483</name>
</gene>
<dbReference type="Gramene" id="EOY00599">
    <property type="protein sequence ID" value="EOY00599"/>
    <property type="gene ID" value="TCM_010483"/>
</dbReference>
<proteinExistence type="predicted"/>
<dbReference type="Proteomes" id="UP000026915">
    <property type="component" value="Chromosome 2"/>
</dbReference>
<dbReference type="InParanoid" id="A0A061EE91"/>
<protein>
    <submittedName>
        <fullName evidence="1">Uncharacterized protein</fullName>
    </submittedName>
</protein>
<name>A0A061EE91_THECC</name>
<evidence type="ECO:0000313" key="1">
    <source>
        <dbReference type="EMBL" id="EOY00599.1"/>
    </source>
</evidence>
<accession>A0A061EE91</accession>
<sequence>MQKLMLSLAGFRSAFGVMSAYRDVATVVTGSMGVPGRDISGLREISRRFLTCLNSKNTDQGIE</sequence>
<organism evidence="1 2">
    <name type="scientific">Theobroma cacao</name>
    <name type="common">Cacao</name>
    <name type="synonym">Cocoa</name>
    <dbReference type="NCBI Taxonomy" id="3641"/>
    <lineage>
        <taxon>Eukaryota</taxon>
        <taxon>Viridiplantae</taxon>
        <taxon>Streptophyta</taxon>
        <taxon>Embryophyta</taxon>
        <taxon>Tracheophyta</taxon>
        <taxon>Spermatophyta</taxon>
        <taxon>Magnoliopsida</taxon>
        <taxon>eudicotyledons</taxon>
        <taxon>Gunneridae</taxon>
        <taxon>Pentapetalae</taxon>
        <taxon>rosids</taxon>
        <taxon>malvids</taxon>
        <taxon>Malvales</taxon>
        <taxon>Malvaceae</taxon>
        <taxon>Byttnerioideae</taxon>
        <taxon>Theobroma</taxon>
    </lineage>
</organism>
<dbReference type="EMBL" id="CM001880">
    <property type="protein sequence ID" value="EOY00599.1"/>
    <property type="molecule type" value="Genomic_DNA"/>
</dbReference>
<dbReference type="AlphaFoldDB" id="A0A061EE91"/>
<reference evidence="1 2" key="1">
    <citation type="journal article" date="2013" name="Genome Biol.">
        <title>The genome sequence of the most widely cultivated cacao type and its use to identify candidate genes regulating pod color.</title>
        <authorList>
            <person name="Motamayor J.C."/>
            <person name="Mockaitis K."/>
            <person name="Schmutz J."/>
            <person name="Haiminen N."/>
            <person name="Iii D.L."/>
            <person name="Cornejo O."/>
            <person name="Findley S.D."/>
            <person name="Zheng P."/>
            <person name="Utro F."/>
            <person name="Royaert S."/>
            <person name="Saski C."/>
            <person name="Jenkins J."/>
            <person name="Podicheti R."/>
            <person name="Zhao M."/>
            <person name="Scheffler B.E."/>
            <person name="Stack J.C."/>
            <person name="Feltus F.A."/>
            <person name="Mustiga G.M."/>
            <person name="Amores F."/>
            <person name="Phillips W."/>
            <person name="Marelli J.P."/>
            <person name="May G.D."/>
            <person name="Shapiro H."/>
            <person name="Ma J."/>
            <person name="Bustamante C.D."/>
            <person name="Schnell R.J."/>
            <person name="Main D."/>
            <person name="Gilbert D."/>
            <person name="Parida L."/>
            <person name="Kuhn D.N."/>
        </authorList>
    </citation>
    <scope>NUCLEOTIDE SEQUENCE [LARGE SCALE GENOMIC DNA]</scope>
    <source>
        <strain evidence="2">cv. Matina 1-6</strain>
    </source>
</reference>
<evidence type="ECO:0000313" key="2">
    <source>
        <dbReference type="Proteomes" id="UP000026915"/>
    </source>
</evidence>